<accession>A0A080Z697</accession>
<proteinExistence type="predicted"/>
<evidence type="ECO:0000313" key="2">
    <source>
        <dbReference type="Proteomes" id="UP000028582"/>
    </source>
</evidence>
<protein>
    <submittedName>
        <fullName evidence="1">Uncharacterized protein</fullName>
    </submittedName>
</protein>
<dbReference type="Proteomes" id="UP000028582">
    <property type="component" value="Unassembled WGS sequence"/>
</dbReference>
<reference evidence="1 2" key="1">
    <citation type="submission" date="2013-11" db="EMBL/GenBank/DDBJ databases">
        <title>The Genome Sequence of Phytophthora parasitica P1976.</title>
        <authorList>
            <consortium name="The Broad Institute Genomics Platform"/>
            <person name="Russ C."/>
            <person name="Tyler B."/>
            <person name="Panabieres F."/>
            <person name="Shan W."/>
            <person name="Tripathy S."/>
            <person name="Grunwald N."/>
            <person name="Machado M."/>
            <person name="Johnson C.S."/>
            <person name="Walker B."/>
            <person name="Young S."/>
            <person name="Zeng Q."/>
            <person name="Gargeya S."/>
            <person name="Fitzgerald M."/>
            <person name="Haas B."/>
            <person name="Abouelleil A."/>
            <person name="Allen A.W."/>
            <person name="Alvarado L."/>
            <person name="Arachchi H.M."/>
            <person name="Berlin A.M."/>
            <person name="Chapman S.B."/>
            <person name="Gainer-Dewar J."/>
            <person name="Goldberg J."/>
            <person name="Griggs A."/>
            <person name="Gujja S."/>
            <person name="Hansen M."/>
            <person name="Howarth C."/>
            <person name="Imamovic A."/>
            <person name="Ireland A."/>
            <person name="Larimer J."/>
            <person name="McCowan C."/>
            <person name="Murphy C."/>
            <person name="Pearson M."/>
            <person name="Poon T.W."/>
            <person name="Priest M."/>
            <person name="Roberts A."/>
            <person name="Saif S."/>
            <person name="Shea T."/>
            <person name="Sisk P."/>
            <person name="Sykes S."/>
            <person name="Wortman J."/>
            <person name="Nusbaum C."/>
            <person name="Birren B."/>
        </authorList>
    </citation>
    <scope>NUCLEOTIDE SEQUENCE [LARGE SCALE GENOMIC DNA]</scope>
    <source>
        <strain evidence="1 2">P1976</strain>
    </source>
</reference>
<dbReference type="EMBL" id="ANJA01003656">
    <property type="protein sequence ID" value="ETO62158.1"/>
    <property type="molecule type" value="Genomic_DNA"/>
</dbReference>
<dbReference type="AlphaFoldDB" id="A0A080Z697"/>
<comment type="caution">
    <text evidence="1">The sequence shown here is derived from an EMBL/GenBank/DDBJ whole genome shotgun (WGS) entry which is preliminary data.</text>
</comment>
<name>A0A080Z697_PHYNI</name>
<organism evidence="1 2">
    <name type="scientific">Phytophthora nicotianae P1976</name>
    <dbReference type="NCBI Taxonomy" id="1317066"/>
    <lineage>
        <taxon>Eukaryota</taxon>
        <taxon>Sar</taxon>
        <taxon>Stramenopiles</taxon>
        <taxon>Oomycota</taxon>
        <taxon>Peronosporomycetes</taxon>
        <taxon>Peronosporales</taxon>
        <taxon>Peronosporaceae</taxon>
        <taxon>Phytophthora</taxon>
    </lineage>
</organism>
<evidence type="ECO:0000313" key="1">
    <source>
        <dbReference type="EMBL" id="ETO62158.1"/>
    </source>
</evidence>
<sequence>MEVRRRRRRRNKADHYVLEYELQPARQDQRTLGDAERAWVSAAGVAGPDDDRMHEWYGPCQLDTGHTHGDNGACEGDVRHGRCPNGIEVQYMRPTHHGESSVRSA</sequence>
<gene>
    <name evidence="1" type="ORF">F444_19910</name>
</gene>
<feature type="non-terminal residue" evidence="1">
    <location>
        <position position="105"/>
    </location>
</feature>